<dbReference type="Gene3D" id="3.10.105.10">
    <property type="entry name" value="Dipeptide-binding Protein, Domain 3"/>
    <property type="match status" value="1"/>
</dbReference>
<keyword evidence="3" id="KW-0732">Signal</keyword>
<dbReference type="CDD" id="cd08500">
    <property type="entry name" value="PBP2_NikA_DppA_OppA_like_4"/>
    <property type="match status" value="1"/>
</dbReference>
<dbReference type="InterPro" id="IPR030678">
    <property type="entry name" value="Peptide/Ni-bd"/>
</dbReference>
<dbReference type="KEGG" id="ned:HUN01_25865"/>
<sequence length="595" mass="67842">MIAAVVRPLNLVVGLLLSCCFLLTSCHPTQMKSKASQVAQLVLVSLSDPTTFNYAINDSPYSVFPLIYKGLIDENVITTKLEPGLAESWSISTDKKQIIFTLKTGLKWSDGEPLTADDVVFTYRDIYLNKKIPTLYRDFLRIGNTETFPSVHKLDDLRVEFTFVEPFAPFLRYAERLAILPAHALRSSVLSNDANGNPQFLSMWGTNTDPQKIITNGPYKIESYTPSERVILRRNPYYWRKDIQKNPQPYIERIVWQIIASTENQLLRFRSGELDNLNVTPAVFGLLKKEEKRGKYIIYNGGTTAGFSFVGFNLNQGRDRKGKPFIDPIKSRWFNNLVFRQAVAYAIDRNRMKTNIYRGLGEIQHSPIAVQSPYYLSPAAGLKVYDYNPQKTRQMLLEAGFRYNSQKELLDQDGNRVQFNLLVKSEDQSRIDAAVQIQQDLSQIGIKANMQVVSFNVVLQKLLSRRDWDCYVGAFGVPGADVEPNLLSLFWTSQGSFHQFNQGATPGKPLLPGWVVSEWEREIDSLFSAGVKELDQNKRKAIYNRFQQIVAEQLPIFCLVNPISFQAVRERVNPIKFSALGPTFWNIDELKITEK</sequence>
<keyword evidence="6" id="KW-1185">Reference proteome</keyword>
<keyword evidence="2" id="KW-0813">Transport</keyword>
<dbReference type="PANTHER" id="PTHR30290">
    <property type="entry name" value="PERIPLASMIC BINDING COMPONENT OF ABC TRANSPORTER"/>
    <property type="match status" value="1"/>
</dbReference>
<dbReference type="PANTHER" id="PTHR30290:SF9">
    <property type="entry name" value="OLIGOPEPTIDE-BINDING PROTEIN APPA"/>
    <property type="match status" value="1"/>
</dbReference>
<name>A0A7D7QB29_9NOSO</name>
<evidence type="ECO:0000259" key="4">
    <source>
        <dbReference type="Pfam" id="PF00496"/>
    </source>
</evidence>
<evidence type="ECO:0000313" key="6">
    <source>
        <dbReference type="Proteomes" id="UP000514713"/>
    </source>
</evidence>
<dbReference type="GO" id="GO:0015833">
    <property type="term" value="P:peptide transport"/>
    <property type="evidence" value="ECO:0007669"/>
    <property type="project" value="TreeGrafter"/>
</dbReference>
<evidence type="ECO:0000256" key="2">
    <source>
        <dbReference type="ARBA" id="ARBA00022448"/>
    </source>
</evidence>
<evidence type="ECO:0000313" key="5">
    <source>
        <dbReference type="EMBL" id="QMS90837.1"/>
    </source>
</evidence>
<dbReference type="InterPro" id="IPR039424">
    <property type="entry name" value="SBP_5"/>
</dbReference>
<reference evidence="6" key="1">
    <citation type="submission" date="2020-06" db="EMBL/GenBank/DDBJ databases">
        <title>Nostoc edaphicum CCNP1411 genome.</title>
        <authorList>
            <person name="Fidor A."/>
            <person name="Grabski M."/>
            <person name="Gawor J."/>
            <person name="Gromadka R."/>
            <person name="Wegrzyn G."/>
            <person name="Mazur-Marzec H."/>
        </authorList>
    </citation>
    <scope>NUCLEOTIDE SEQUENCE [LARGE SCALE GENOMIC DNA]</scope>
    <source>
        <strain evidence="6">CCNP1411</strain>
    </source>
</reference>
<evidence type="ECO:0000256" key="1">
    <source>
        <dbReference type="ARBA" id="ARBA00005695"/>
    </source>
</evidence>
<dbReference type="RefSeq" id="WP_181928569.1">
    <property type="nucleotide sequence ID" value="NZ_CP054698.1"/>
</dbReference>
<accession>A0A7D7QB29</accession>
<dbReference type="SUPFAM" id="SSF53850">
    <property type="entry name" value="Periplasmic binding protein-like II"/>
    <property type="match status" value="1"/>
</dbReference>
<dbReference type="GO" id="GO:0042597">
    <property type="term" value="C:periplasmic space"/>
    <property type="evidence" value="ECO:0007669"/>
    <property type="project" value="UniProtKB-ARBA"/>
</dbReference>
<dbReference type="PIRSF" id="PIRSF002741">
    <property type="entry name" value="MppA"/>
    <property type="match status" value="1"/>
</dbReference>
<comment type="similarity">
    <text evidence="1">Belongs to the bacterial solute-binding protein 5 family.</text>
</comment>
<dbReference type="Pfam" id="PF00496">
    <property type="entry name" value="SBP_bac_5"/>
    <property type="match status" value="1"/>
</dbReference>
<dbReference type="GO" id="GO:0043190">
    <property type="term" value="C:ATP-binding cassette (ABC) transporter complex"/>
    <property type="evidence" value="ECO:0007669"/>
    <property type="project" value="InterPro"/>
</dbReference>
<feature type="domain" description="Solute-binding protein family 5" evidence="4">
    <location>
        <begin position="80"/>
        <end position="494"/>
    </location>
</feature>
<evidence type="ECO:0000256" key="3">
    <source>
        <dbReference type="ARBA" id="ARBA00022729"/>
    </source>
</evidence>
<dbReference type="Proteomes" id="UP000514713">
    <property type="component" value="Chromosome"/>
</dbReference>
<dbReference type="AlphaFoldDB" id="A0A7D7QB29"/>
<organism evidence="5 6">
    <name type="scientific">Nostoc edaphicum CCNP1411</name>
    <dbReference type="NCBI Taxonomy" id="1472755"/>
    <lineage>
        <taxon>Bacteria</taxon>
        <taxon>Bacillati</taxon>
        <taxon>Cyanobacteriota</taxon>
        <taxon>Cyanophyceae</taxon>
        <taxon>Nostocales</taxon>
        <taxon>Nostocaceae</taxon>
        <taxon>Nostoc</taxon>
    </lineage>
</organism>
<gene>
    <name evidence="5" type="ORF">HUN01_25865</name>
</gene>
<dbReference type="EMBL" id="CP054698">
    <property type="protein sequence ID" value="QMS90837.1"/>
    <property type="molecule type" value="Genomic_DNA"/>
</dbReference>
<protein>
    <submittedName>
        <fullName evidence="5">ABC transporter substrate-binding protein</fullName>
    </submittedName>
</protein>
<proteinExistence type="inferred from homology"/>
<dbReference type="InterPro" id="IPR000914">
    <property type="entry name" value="SBP_5_dom"/>
</dbReference>
<dbReference type="GO" id="GO:1904680">
    <property type="term" value="F:peptide transmembrane transporter activity"/>
    <property type="evidence" value="ECO:0007669"/>
    <property type="project" value="TreeGrafter"/>
</dbReference>
<dbReference type="PROSITE" id="PS51257">
    <property type="entry name" value="PROKAR_LIPOPROTEIN"/>
    <property type="match status" value="1"/>
</dbReference>
<dbReference type="Gene3D" id="3.40.190.10">
    <property type="entry name" value="Periplasmic binding protein-like II"/>
    <property type="match status" value="1"/>
</dbReference>